<proteinExistence type="predicted"/>
<evidence type="ECO:0000256" key="2">
    <source>
        <dbReference type="ARBA" id="ARBA00022490"/>
    </source>
</evidence>
<dbReference type="InterPro" id="IPR036525">
    <property type="entry name" value="Tubulin/FtsZ_GTPase_sf"/>
</dbReference>
<dbReference type="GeneTree" id="ENSGT00940000154394"/>
<dbReference type="InterPro" id="IPR013838">
    <property type="entry name" value="Beta-tubulin_BS"/>
</dbReference>
<dbReference type="PROSITE" id="PS00228">
    <property type="entry name" value="TUBULIN_B_AUTOREG"/>
    <property type="match status" value="1"/>
</dbReference>
<dbReference type="Ensembl" id="ENSBMST00010005855.1">
    <property type="protein sequence ID" value="ENSBMSP00010005306.1"/>
    <property type="gene ID" value="ENSBMSG00010003932.1"/>
</dbReference>
<dbReference type="Gene3D" id="3.40.50.1440">
    <property type="entry name" value="Tubulin/FtsZ, GTPase domain"/>
    <property type="match status" value="1"/>
</dbReference>
<accession>A0A8C0CGX0</accession>
<dbReference type="SUPFAM" id="SSF52490">
    <property type="entry name" value="Tubulin nucleotide-binding domain-like"/>
    <property type="match status" value="1"/>
</dbReference>
<keyword evidence="2" id="KW-0963">Cytoplasm</keyword>
<name>A0A8C0CGX0_BALMU</name>
<evidence type="ECO:0000313" key="3">
    <source>
        <dbReference type="Ensembl" id="ENSBMSP00010005306.1"/>
    </source>
</evidence>
<evidence type="ECO:0000256" key="1">
    <source>
        <dbReference type="ARBA" id="ARBA00004496"/>
    </source>
</evidence>
<sequence length="98" mass="10713">MREIVHLQAGQCGNQIGAKVASTCPAPCSWTWSRAPWTPCARGPSGRYSGRTTSSSVRAVLGTTGPRGTTQKVRSWWTRCWMLCGRRRRAVTACRASS</sequence>
<reference evidence="3" key="1">
    <citation type="submission" date="2023-09" db="UniProtKB">
        <authorList>
            <consortium name="Ensembl"/>
        </authorList>
    </citation>
    <scope>IDENTIFICATION</scope>
</reference>
<dbReference type="AlphaFoldDB" id="A0A8C0CGX0"/>
<comment type="subcellular location">
    <subcellularLocation>
        <location evidence="1">Cytoplasm</location>
    </subcellularLocation>
</comment>
<protein>
    <submittedName>
        <fullName evidence="3">Tubulin beta 4B class IVb</fullName>
    </submittedName>
</protein>
<gene>
    <name evidence="3" type="primary">TUBB4B</name>
</gene>
<organism evidence="3">
    <name type="scientific">Balaenoptera musculus</name>
    <name type="common">Blue whale</name>
    <dbReference type="NCBI Taxonomy" id="9771"/>
    <lineage>
        <taxon>Eukaryota</taxon>
        <taxon>Metazoa</taxon>
        <taxon>Chordata</taxon>
        <taxon>Craniata</taxon>
        <taxon>Vertebrata</taxon>
        <taxon>Euteleostomi</taxon>
        <taxon>Mammalia</taxon>
        <taxon>Eutheria</taxon>
        <taxon>Laurasiatheria</taxon>
        <taxon>Artiodactyla</taxon>
        <taxon>Whippomorpha</taxon>
        <taxon>Cetacea</taxon>
        <taxon>Mysticeti</taxon>
        <taxon>Balaenopteridae</taxon>
        <taxon>Balaenoptera</taxon>
    </lineage>
</organism>
<dbReference type="GO" id="GO:0005737">
    <property type="term" value="C:cytoplasm"/>
    <property type="evidence" value="ECO:0007669"/>
    <property type="project" value="UniProtKB-SubCell"/>
</dbReference>